<dbReference type="OrthoDB" id="6108at2759"/>
<dbReference type="GO" id="GO:0072344">
    <property type="term" value="P:rescue of stalled ribosome"/>
    <property type="evidence" value="ECO:0007669"/>
    <property type="project" value="UniProtKB-UniRule"/>
</dbReference>
<dbReference type="GO" id="GO:0008270">
    <property type="term" value="F:zinc ion binding"/>
    <property type="evidence" value="ECO:0007669"/>
    <property type="project" value="UniProtKB-KW"/>
</dbReference>
<keyword evidence="8 15" id="KW-0808">Transferase</keyword>
<keyword evidence="11 14" id="KW-0863">Zinc-finger</keyword>
<keyword evidence="10" id="KW-0677">Repeat</keyword>
<dbReference type="InterPro" id="IPR011016">
    <property type="entry name" value="Znf_RING-CH"/>
</dbReference>
<evidence type="ECO:0000256" key="10">
    <source>
        <dbReference type="ARBA" id="ARBA00022737"/>
    </source>
</evidence>
<evidence type="ECO:0000256" key="9">
    <source>
        <dbReference type="ARBA" id="ARBA00022723"/>
    </source>
</evidence>
<dbReference type="InterPro" id="IPR054477">
    <property type="entry name" value="LTN1_E3_ligase_6th"/>
</dbReference>
<dbReference type="Pfam" id="PF13639">
    <property type="entry name" value="zf-RING_2"/>
    <property type="match status" value="1"/>
</dbReference>
<keyword evidence="19" id="KW-1185">Reference proteome</keyword>
<dbReference type="InterPro" id="IPR039795">
    <property type="entry name" value="LTN1/Rkr1"/>
</dbReference>
<dbReference type="Gene3D" id="3.30.40.10">
    <property type="entry name" value="Zinc/RING finger domain, C3HC4 (zinc finger)"/>
    <property type="match status" value="1"/>
</dbReference>
<evidence type="ECO:0000256" key="5">
    <source>
        <dbReference type="ARBA" id="ARBA00012483"/>
    </source>
</evidence>
<dbReference type="InterPro" id="IPR001841">
    <property type="entry name" value="Znf_RING"/>
</dbReference>
<dbReference type="InterPro" id="IPR013083">
    <property type="entry name" value="Znf_RING/FYVE/PHD"/>
</dbReference>
<comment type="subunit">
    <text evidence="15">Component of the ribosome quality control complex (RQC).</text>
</comment>
<evidence type="ECO:0000256" key="4">
    <source>
        <dbReference type="ARBA" id="ARBA00007997"/>
    </source>
</evidence>
<protein>
    <recommendedName>
        <fullName evidence="6 15">E3 ubiquitin-protein ligase listerin</fullName>
        <ecNumber evidence="5 15">2.3.2.27</ecNumber>
    </recommendedName>
    <alternativeName>
        <fullName evidence="15">RING-type E3 ubiquitin transferase listerin</fullName>
    </alternativeName>
</protein>
<keyword evidence="7" id="KW-0963">Cytoplasm</keyword>
<evidence type="ECO:0000256" key="12">
    <source>
        <dbReference type="ARBA" id="ARBA00022786"/>
    </source>
</evidence>
<name>A0A2P5AN22_TREOI</name>
<dbReference type="Pfam" id="PF22958">
    <property type="entry name" value="Ltn1_1st"/>
    <property type="match status" value="1"/>
</dbReference>
<evidence type="ECO:0000256" key="8">
    <source>
        <dbReference type="ARBA" id="ARBA00022679"/>
    </source>
</evidence>
<evidence type="ECO:0000256" key="7">
    <source>
        <dbReference type="ARBA" id="ARBA00022490"/>
    </source>
</evidence>
<dbReference type="FunCoup" id="A0A2P5AN22">
    <property type="interactions" value="3374"/>
</dbReference>
<evidence type="ECO:0000313" key="18">
    <source>
        <dbReference type="EMBL" id="PON37939.1"/>
    </source>
</evidence>
<keyword evidence="13 15" id="KW-0862">Zinc</keyword>
<dbReference type="GO" id="GO:1990112">
    <property type="term" value="C:RQC complex"/>
    <property type="evidence" value="ECO:0007669"/>
    <property type="project" value="UniProtKB-UniRule"/>
</dbReference>
<evidence type="ECO:0000256" key="2">
    <source>
        <dbReference type="ARBA" id="ARBA00004514"/>
    </source>
</evidence>
<evidence type="ECO:0000256" key="1">
    <source>
        <dbReference type="ARBA" id="ARBA00000900"/>
    </source>
</evidence>
<feature type="domain" description="RING-type" evidence="17">
    <location>
        <begin position="1856"/>
        <end position="1903"/>
    </location>
</feature>
<dbReference type="PROSITE" id="PS50089">
    <property type="entry name" value="ZF_RING_2"/>
    <property type="match status" value="1"/>
</dbReference>
<dbReference type="InterPro" id="IPR039804">
    <property type="entry name" value="RING-CH-C4HC3_LTN1"/>
</dbReference>
<dbReference type="SMART" id="SM00184">
    <property type="entry name" value="RING"/>
    <property type="match status" value="1"/>
</dbReference>
<dbReference type="FunFam" id="3.30.40.10:FF:000038">
    <property type="entry name" value="E3 ubiquitin-protein ligase listerin"/>
    <property type="match status" value="1"/>
</dbReference>
<organism evidence="18 19">
    <name type="scientific">Trema orientale</name>
    <name type="common">Charcoal tree</name>
    <name type="synonym">Celtis orientalis</name>
    <dbReference type="NCBI Taxonomy" id="63057"/>
    <lineage>
        <taxon>Eukaryota</taxon>
        <taxon>Viridiplantae</taxon>
        <taxon>Streptophyta</taxon>
        <taxon>Embryophyta</taxon>
        <taxon>Tracheophyta</taxon>
        <taxon>Spermatophyta</taxon>
        <taxon>Magnoliopsida</taxon>
        <taxon>eudicotyledons</taxon>
        <taxon>Gunneridae</taxon>
        <taxon>Pentapetalae</taxon>
        <taxon>rosids</taxon>
        <taxon>fabids</taxon>
        <taxon>Rosales</taxon>
        <taxon>Cannabaceae</taxon>
        <taxon>Trema</taxon>
    </lineage>
</organism>
<evidence type="ECO:0000256" key="6">
    <source>
        <dbReference type="ARBA" id="ARBA00017157"/>
    </source>
</evidence>
<dbReference type="Pfam" id="PF22999">
    <property type="entry name" value="LTN1_E3_ligase_6th"/>
    <property type="match status" value="1"/>
</dbReference>
<comment type="subcellular location">
    <subcellularLocation>
        <location evidence="2">Cytoplasm</location>
        <location evidence="2">Cytosol</location>
    </subcellularLocation>
</comment>
<reference evidence="19" key="1">
    <citation type="submission" date="2016-06" db="EMBL/GenBank/DDBJ databases">
        <title>Parallel loss of symbiosis genes in relatives of nitrogen-fixing non-legume Parasponia.</title>
        <authorList>
            <person name="Van Velzen R."/>
            <person name="Holmer R."/>
            <person name="Bu F."/>
            <person name="Rutten L."/>
            <person name="Van Zeijl A."/>
            <person name="Liu W."/>
            <person name="Santuari L."/>
            <person name="Cao Q."/>
            <person name="Sharma T."/>
            <person name="Shen D."/>
            <person name="Roswanjaya Y."/>
            <person name="Wardhani T."/>
            <person name="Kalhor M.S."/>
            <person name="Jansen J."/>
            <person name="Van den Hoogen J."/>
            <person name="Gungor B."/>
            <person name="Hartog M."/>
            <person name="Hontelez J."/>
            <person name="Verver J."/>
            <person name="Yang W.-C."/>
            <person name="Schijlen E."/>
            <person name="Repin R."/>
            <person name="Schilthuizen M."/>
            <person name="Schranz E."/>
            <person name="Heidstra R."/>
            <person name="Miyata K."/>
            <person name="Fedorova E."/>
            <person name="Kohlen W."/>
            <person name="Bisseling T."/>
            <person name="Smit S."/>
            <person name="Geurts R."/>
        </authorList>
    </citation>
    <scope>NUCLEOTIDE SEQUENCE [LARGE SCALE GENOMIC DNA]</scope>
    <source>
        <strain evidence="19">cv. RG33-2</strain>
    </source>
</reference>
<dbReference type="InterPro" id="IPR054478">
    <property type="entry name" value="LTN1_UBC"/>
</dbReference>
<comment type="function">
    <text evidence="15">E3 ubiquitin-protein ligase. Component of the ribosome quality control complex (RQC), a ribosome-associated complex that mediates ubiquitination and extraction of incompletely synthesized nascent chains for proteasomal degradation.</text>
</comment>
<dbReference type="EC" id="2.3.2.27" evidence="5 15"/>
<dbReference type="EMBL" id="JXTC01000770">
    <property type="protein sequence ID" value="PON37939.1"/>
    <property type="molecule type" value="Genomic_DNA"/>
</dbReference>
<comment type="catalytic activity">
    <reaction evidence="1 15">
        <text>S-ubiquitinyl-[E2 ubiquitin-conjugating enzyme]-L-cysteine + [acceptor protein]-L-lysine = [E2 ubiquitin-conjugating enzyme]-L-cysteine + N(6)-ubiquitinyl-[acceptor protein]-L-lysine.</text>
        <dbReference type="EC" id="2.3.2.27"/>
    </reaction>
</comment>
<comment type="similarity">
    <text evidence="4 15">Belongs to the LTN1 family.</text>
</comment>
<evidence type="ECO:0000313" key="19">
    <source>
        <dbReference type="Proteomes" id="UP000237000"/>
    </source>
</evidence>
<dbReference type="InParanoid" id="A0A2P5AN22"/>
<dbReference type="STRING" id="63057.A0A2P5AN22"/>
<dbReference type="InterPro" id="IPR011989">
    <property type="entry name" value="ARM-like"/>
</dbReference>
<evidence type="ECO:0000256" key="3">
    <source>
        <dbReference type="ARBA" id="ARBA00004906"/>
    </source>
</evidence>
<dbReference type="SMART" id="SM00744">
    <property type="entry name" value="RINGv"/>
    <property type="match status" value="1"/>
</dbReference>
<dbReference type="Pfam" id="PF23009">
    <property type="entry name" value="UBC_like"/>
    <property type="match status" value="1"/>
</dbReference>
<dbReference type="GO" id="GO:1990116">
    <property type="term" value="P:ribosome-associated ubiquitin-dependent protein catabolic process"/>
    <property type="evidence" value="ECO:0007669"/>
    <property type="project" value="UniProtKB-UniRule"/>
</dbReference>
<feature type="compositionally biased region" description="Low complexity" evidence="16">
    <location>
        <begin position="14"/>
        <end position="24"/>
    </location>
</feature>
<dbReference type="SUPFAM" id="SSF57850">
    <property type="entry name" value="RING/U-box"/>
    <property type="match status" value="1"/>
</dbReference>
<evidence type="ECO:0000256" key="15">
    <source>
        <dbReference type="RuleBase" id="RU367090"/>
    </source>
</evidence>
<dbReference type="GO" id="GO:0043023">
    <property type="term" value="F:ribosomal large subunit binding"/>
    <property type="evidence" value="ECO:0007669"/>
    <property type="project" value="TreeGrafter"/>
</dbReference>
<feature type="region of interest" description="Disordered" evidence="16">
    <location>
        <begin position="1"/>
        <end position="24"/>
    </location>
</feature>
<dbReference type="Proteomes" id="UP000237000">
    <property type="component" value="Unassembled WGS sequence"/>
</dbReference>
<dbReference type="PANTHER" id="PTHR12389:SF0">
    <property type="entry name" value="E3 UBIQUITIN-PROTEIN LIGASE LISTERIN"/>
    <property type="match status" value="1"/>
</dbReference>
<accession>A0A2P5AN22</accession>
<evidence type="ECO:0000256" key="11">
    <source>
        <dbReference type="ARBA" id="ARBA00022771"/>
    </source>
</evidence>
<sequence length="1906" mass="213675">MGRQKGEGARSKARPSSSSLAASLLPSGSTAAVGFGGYVGSSRLDSSLPGDDAVPYLDIDSEVAVHLKRLSRKDPTTKLKALASLSALLKEKSGKDIVTIIPQWAFEYKRLLMDYNREVRRATHDTMTNLVTAVGRDLAPHLKILMGPWWFSQFDSVSEVSQAAKRSLQAAFPAPEKRLDALILCTTEIFLYLEENLKLTPKDMSDKAAALDEVEQMHNQVISSSLLALATLLDVLVGVQFERSSIENVAAQPKHASKARVAAISFTEKLFTAHNFFSDFLKSQSAVIRSATYSVLRSFIKNVPHVFNEGNMKTMSGIILGAFQEKDPACHSSMWDMILLFSKKFPDGWTSLNVQKTILNRFWHFLRNGCFGSQQVSYPALVLFLDCVPPNAVVGEKFFLDFFQNYWAGSSLSSLSTADRLSYFGAFKECFLWALQNASRYYNGVDTIFHFRVTLIENILVKILWRNYFTFICSNEQERVSFGLSQHSSKSSDLPLSKILEASNIKYPIGYLQDLRNSIIDLLSGIFLLEPDLLSAFRMEFQENCLGFFALPLNKETATESVERVIQFIMLMGQHAVQKGESWPLVYLVGPTLAKSFPRIRAIDSPEGVKLLSVAVSVFGPRKIAQELFVHNKDFSLSPDDRVDRALEADEFMQIFSRTFVPWCLHGSDQSTSARLDLLLVLLDDECFSEQWRVVIMNAINLEDSGTAFQSLESDQVTILALLLEKARNEITKRKAGGDCRHWKGADPSNWCSELLDSVAVTLACSPLSYGASNSQFLCAVLGGSTEGDQISFVSRNASILIFEEILKKLLSFILESSYNWVRDACSMLTAWAVNSGLESKSSISRVEMANFALQVLDGSFFCLKSITEDSELVPGILAAVLVIDWEYSLRKSIDNAPDDNETNIESKARLEFGESFHVFCCKRSTQFRKSLGINNLERLGSILIQCIRSAIFSEYELNTENVTSLCCLWMLEFFSCFCQDQLEEQNLLDQLLCENDKWPLWIISDFSSSEELLLRKTSVTAHESGHRKFVSFIDKLVMKLGIHKVFTRSREHALSPSEDTTHEEVTVRAWLAAELLCTWKWPGGSVLDSFLPLLSTYAKNSTFPSKESLLDSIFNILLDGALVHGGCGGLSFVAPWPASNEEIEHIEEPFLRALVTFLSTLFKENVWEACNAIKLFELVVNKLYIGEAININCLRILPWLVNVLVQPLFESRSCETGSDAQNNMPWENHIQDIITGWLQKTLLFPPLIMSETGQGVEDWLQLVISCYPFYAKGGIQGLNLCRIISPLERMLLLELFRKQRHGVGTSNIANMSPGVQLLLSKLIAVSVGYCWKEFTEEDWEYVLSQLRRWIQSAVVIMEELAENVDDSVTNNFSVDNLEDSLKKLEQIASISDSFPIDIAKNALLSFSLCCGSFGNKQLENAENIYPLGTDRWDPIKDRILEGILRLFFCTGIAEAIASSFCHEAASIISSSRFEHLYFWELVASSVVNSSANARDRAVKSVEFWGLSKGPISSLYVVLFSSKPVPLLQFAAYVILSTEPVSNMAIFEDNTHLDGNINNEEDSRSIDLSMETSVYLKKEIACMIEKFPHEVFEMDLMAQQRVNVFLAWSLLLSNLWSLPSSSPARERLVQYIQNFATPVVLDCIFQHIPVDLCISQSLKKKDVELPAGLSEAAIAANLAITNGSSLFSIESVWPVEPVKLASLAGALFGLMLRVLPAYVREWFSGLRDRSMSTLIESFTRTWCSPPLIANELSQIKKNKFSDENFSVSISKSANEAVATYTKDETGMDLVIRLPASYPLRPVDVDCTRSLGISDLKKRKWLMSMMSFVRNQNGALAEAIGIWKRNFDKEFEGVEECPICYSVIHTANNSLPRLACKTCKHKFHSACLYKWFSTSHKSTCPLCQSPF</sequence>
<evidence type="ECO:0000256" key="14">
    <source>
        <dbReference type="PROSITE-ProRule" id="PRU00175"/>
    </source>
</evidence>
<comment type="caution">
    <text evidence="18">The sequence shown here is derived from an EMBL/GenBank/DDBJ whole genome shotgun (WGS) entry which is preliminary data.</text>
</comment>
<dbReference type="GO" id="GO:0061630">
    <property type="term" value="F:ubiquitin protein ligase activity"/>
    <property type="evidence" value="ECO:0007669"/>
    <property type="project" value="UniProtKB-UniRule"/>
</dbReference>
<keyword evidence="12 15" id="KW-0833">Ubl conjugation pathway</keyword>
<dbReference type="Gene3D" id="1.25.10.10">
    <property type="entry name" value="Leucine-rich Repeat Variant"/>
    <property type="match status" value="1"/>
</dbReference>
<feature type="compositionally biased region" description="Basic and acidic residues" evidence="16">
    <location>
        <begin position="1"/>
        <end position="10"/>
    </location>
</feature>
<dbReference type="PANTHER" id="PTHR12389">
    <property type="entry name" value="ZINC FINGER PROTEIN 294"/>
    <property type="match status" value="1"/>
</dbReference>
<gene>
    <name evidence="18" type="ORF">TorRG33x02_346250</name>
</gene>
<dbReference type="UniPathway" id="UPA00143"/>
<dbReference type="GO" id="GO:0016567">
    <property type="term" value="P:protein ubiquitination"/>
    <property type="evidence" value="ECO:0007669"/>
    <property type="project" value="UniProtKB-UniPathway"/>
</dbReference>
<keyword evidence="9 15" id="KW-0479">Metal-binding</keyword>
<dbReference type="InterPro" id="IPR016024">
    <property type="entry name" value="ARM-type_fold"/>
</dbReference>
<evidence type="ECO:0000256" key="13">
    <source>
        <dbReference type="ARBA" id="ARBA00022833"/>
    </source>
</evidence>
<evidence type="ECO:0000259" key="17">
    <source>
        <dbReference type="PROSITE" id="PS50089"/>
    </source>
</evidence>
<dbReference type="GO" id="GO:0005829">
    <property type="term" value="C:cytosol"/>
    <property type="evidence" value="ECO:0007669"/>
    <property type="project" value="UniProtKB-SubCell"/>
</dbReference>
<dbReference type="CDD" id="cd16491">
    <property type="entry name" value="RING-CH-C4HC3_LTN1"/>
    <property type="match status" value="1"/>
</dbReference>
<dbReference type="SUPFAM" id="SSF48371">
    <property type="entry name" value="ARM repeat"/>
    <property type="match status" value="1"/>
</dbReference>
<comment type="pathway">
    <text evidence="3 15">Protein modification; protein ubiquitination.</text>
</comment>
<dbReference type="InterPro" id="IPR054476">
    <property type="entry name" value="Ltn1_N"/>
</dbReference>
<evidence type="ECO:0000256" key="16">
    <source>
        <dbReference type="SAM" id="MobiDB-lite"/>
    </source>
</evidence>
<proteinExistence type="inferred from homology"/>